<dbReference type="AlphaFoldDB" id="A0A3B0TRA8"/>
<accession>A0A3B0TRA8</accession>
<keyword evidence="2" id="KW-0902">Two-component regulatory system</keyword>
<feature type="domain" description="Response regulatory" evidence="3">
    <location>
        <begin position="11"/>
        <end position="126"/>
    </location>
</feature>
<name>A0A3B0TRA8_9ZZZZ</name>
<evidence type="ECO:0000259" key="3">
    <source>
        <dbReference type="PROSITE" id="PS50110"/>
    </source>
</evidence>
<dbReference type="GO" id="GO:0000160">
    <property type="term" value="P:phosphorelay signal transduction system"/>
    <property type="evidence" value="ECO:0007669"/>
    <property type="project" value="UniProtKB-KW"/>
</dbReference>
<proteinExistence type="predicted"/>
<dbReference type="Pfam" id="PF00072">
    <property type="entry name" value="Response_reg"/>
    <property type="match status" value="1"/>
</dbReference>
<protein>
    <recommendedName>
        <fullName evidence="3">Response regulatory domain-containing protein</fullName>
    </recommendedName>
</protein>
<dbReference type="PANTHER" id="PTHR45339:SF1">
    <property type="entry name" value="HYBRID SIGNAL TRANSDUCTION HISTIDINE KINASE J"/>
    <property type="match status" value="1"/>
</dbReference>
<evidence type="ECO:0000256" key="1">
    <source>
        <dbReference type="ARBA" id="ARBA00022553"/>
    </source>
</evidence>
<organism evidence="4">
    <name type="scientific">hydrothermal vent metagenome</name>
    <dbReference type="NCBI Taxonomy" id="652676"/>
    <lineage>
        <taxon>unclassified sequences</taxon>
        <taxon>metagenomes</taxon>
        <taxon>ecological metagenomes</taxon>
    </lineage>
</organism>
<sequence>MGEQLVCKGIKVLVVDDVQANIDLMKVYLEILGCEVDCALNGMEAIEKIKTNPYDLCLMDIMMPVMTGIEATKIIRCDVSENLPIVAVTGSREAENRKKCFDSGMNDYITKPIDLEVLKIKILEHVRIL</sequence>
<dbReference type="InterPro" id="IPR011006">
    <property type="entry name" value="CheY-like_superfamily"/>
</dbReference>
<dbReference type="SUPFAM" id="SSF52172">
    <property type="entry name" value="CheY-like"/>
    <property type="match status" value="1"/>
</dbReference>
<dbReference type="PROSITE" id="PS50110">
    <property type="entry name" value="RESPONSE_REGULATORY"/>
    <property type="match status" value="1"/>
</dbReference>
<evidence type="ECO:0000313" key="4">
    <source>
        <dbReference type="EMBL" id="VAW14749.1"/>
    </source>
</evidence>
<dbReference type="EMBL" id="UOEN01000236">
    <property type="protein sequence ID" value="VAW14749.1"/>
    <property type="molecule type" value="Genomic_DNA"/>
</dbReference>
<keyword evidence="1" id="KW-0597">Phosphoprotein</keyword>
<dbReference type="SMART" id="SM00448">
    <property type="entry name" value="REC"/>
    <property type="match status" value="1"/>
</dbReference>
<dbReference type="InterPro" id="IPR001789">
    <property type="entry name" value="Sig_transdc_resp-reg_receiver"/>
</dbReference>
<dbReference type="Gene3D" id="3.40.50.2300">
    <property type="match status" value="1"/>
</dbReference>
<dbReference type="PANTHER" id="PTHR45339">
    <property type="entry name" value="HYBRID SIGNAL TRANSDUCTION HISTIDINE KINASE J"/>
    <property type="match status" value="1"/>
</dbReference>
<evidence type="ECO:0000256" key="2">
    <source>
        <dbReference type="ARBA" id="ARBA00023012"/>
    </source>
</evidence>
<dbReference type="CDD" id="cd17546">
    <property type="entry name" value="REC_hyHK_CKI1_RcsC-like"/>
    <property type="match status" value="1"/>
</dbReference>
<reference evidence="4" key="1">
    <citation type="submission" date="2018-06" db="EMBL/GenBank/DDBJ databases">
        <authorList>
            <person name="Zhirakovskaya E."/>
        </authorList>
    </citation>
    <scope>NUCLEOTIDE SEQUENCE</scope>
</reference>
<gene>
    <name evidence="4" type="ORF">MNBD_BACTEROID05-616</name>
</gene>